<dbReference type="Proteomes" id="UP000256343">
    <property type="component" value="Unassembled WGS sequence"/>
</dbReference>
<evidence type="ECO:0000313" key="4">
    <source>
        <dbReference type="EMBL" id="SSW92420.1"/>
    </source>
</evidence>
<gene>
    <name evidence="3" type="ORF">BJ125_1204</name>
    <name evidence="4" type="ORF">SAMN05892882_1204</name>
</gene>
<feature type="chain" id="PRO_5016316276" evidence="2">
    <location>
        <begin position="21"/>
        <end position="85"/>
    </location>
</feature>
<organism evidence="4 5">
    <name type="scientific">Rhodopseudomonas pentothenatexigens</name>
    <dbReference type="NCBI Taxonomy" id="999699"/>
    <lineage>
        <taxon>Bacteria</taxon>
        <taxon>Pseudomonadati</taxon>
        <taxon>Pseudomonadota</taxon>
        <taxon>Alphaproteobacteria</taxon>
        <taxon>Hyphomicrobiales</taxon>
        <taxon>Nitrobacteraceae</taxon>
        <taxon>Rhodopseudomonas</taxon>
    </lineage>
</organism>
<evidence type="ECO:0000313" key="5">
    <source>
        <dbReference type="Proteomes" id="UP000252631"/>
    </source>
</evidence>
<reference evidence="3 6" key="2">
    <citation type="submission" date="2018-07" db="EMBL/GenBank/DDBJ databases">
        <title>Genomic Encyclopedia of Archaeal and Bacterial Type Strains, Phase II (KMG-II): from individual species to whole genera.</title>
        <authorList>
            <person name="Goeker M."/>
        </authorList>
    </citation>
    <scope>NUCLEOTIDE SEQUENCE [LARGE SCALE GENOMIC DNA]</scope>
    <source>
        <strain evidence="3 6">JA575</strain>
    </source>
</reference>
<feature type="signal peptide" evidence="2">
    <location>
        <begin position="1"/>
        <end position="20"/>
    </location>
</feature>
<evidence type="ECO:0000313" key="6">
    <source>
        <dbReference type="Proteomes" id="UP000256343"/>
    </source>
</evidence>
<dbReference type="EMBL" id="UFQQ01000020">
    <property type="protein sequence ID" value="SSW92420.1"/>
    <property type="molecule type" value="Genomic_DNA"/>
</dbReference>
<dbReference type="RefSeq" id="WP_114359783.1">
    <property type="nucleotide sequence ID" value="NZ_QRDT01000020.1"/>
</dbReference>
<reference evidence="4 5" key="1">
    <citation type="submission" date="2017-08" db="EMBL/GenBank/DDBJ databases">
        <authorList>
            <person name="de Groot N.N."/>
        </authorList>
    </citation>
    <scope>NUCLEOTIDE SEQUENCE [LARGE SCALE GENOMIC DNA]</scope>
    <source>
        <strain evidence="4 5">JA575</strain>
    </source>
</reference>
<accession>A0A336JS72</accession>
<sequence length="85" mass="8566">MKTVLIAAAILALSGGTVLAQSGSGGTGGSTSAPGASIGGSDIRQAPIGHRQPRRDDTPPEQRIDQVDPADAALDRKIKSICRGC</sequence>
<dbReference type="AlphaFoldDB" id="A0A336JS72"/>
<dbReference type="EMBL" id="QRDT01000020">
    <property type="protein sequence ID" value="RED29008.1"/>
    <property type="molecule type" value="Genomic_DNA"/>
</dbReference>
<evidence type="ECO:0000256" key="1">
    <source>
        <dbReference type="SAM" id="MobiDB-lite"/>
    </source>
</evidence>
<feature type="compositionally biased region" description="Low complexity" evidence="1">
    <location>
        <begin position="30"/>
        <end position="41"/>
    </location>
</feature>
<evidence type="ECO:0000256" key="2">
    <source>
        <dbReference type="SAM" id="SignalP"/>
    </source>
</evidence>
<keyword evidence="6" id="KW-1185">Reference proteome</keyword>
<dbReference type="Proteomes" id="UP000252631">
    <property type="component" value="Unassembled WGS sequence"/>
</dbReference>
<evidence type="ECO:0000313" key="3">
    <source>
        <dbReference type="EMBL" id="RED29008.1"/>
    </source>
</evidence>
<dbReference type="OrthoDB" id="8241354at2"/>
<keyword evidence="2" id="KW-0732">Signal</keyword>
<proteinExistence type="predicted"/>
<protein>
    <submittedName>
        <fullName evidence="4">Uncharacterized protein</fullName>
    </submittedName>
</protein>
<name>A0A336JS72_9BRAD</name>
<feature type="compositionally biased region" description="Basic and acidic residues" evidence="1">
    <location>
        <begin position="54"/>
        <end position="66"/>
    </location>
</feature>
<feature type="region of interest" description="Disordered" evidence="1">
    <location>
        <begin position="20"/>
        <end position="70"/>
    </location>
</feature>